<protein>
    <submittedName>
        <fullName evidence="1">Uncharacterized protein</fullName>
    </submittedName>
</protein>
<dbReference type="PANTHER" id="PTHR31569:SF4">
    <property type="entry name" value="SWIM-TYPE DOMAIN-CONTAINING PROTEIN"/>
    <property type="match status" value="1"/>
</dbReference>
<evidence type="ECO:0000313" key="2">
    <source>
        <dbReference type="Proteomes" id="UP000269396"/>
    </source>
</evidence>
<sequence length="255" mass="29520">MRRELLYPPSLYQEPRSPFGGCKVMFRLRYAVDQFVISLSRMIRNHPCDEKCLKNDPWFRRLSEDQLRVVLPMVKTGSSGESIVKYAEENFEKTITVYYVNNLKYKFVERKLIPYIYGFFGYGSLNDVIATLPNNGKLFVSYGGLANQVTNIALSTHEQIVTYKRFPEVVCLDSTYNRTGENNCRHGVPVMFAWTKEEKKVDVVWMLDHFKKIMNGISQKETFVMDCARSIISAVELTHRTAHIALCSFHVCRAV</sequence>
<gene>
    <name evidence="1" type="ORF">SMTD_LOCUS6641</name>
</gene>
<organism evidence="1 2">
    <name type="scientific">Schistosoma mattheei</name>
    <dbReference type="NCBI Taxonomy" id="31246"/>
    <lineage>
        <taxon>Eukaryota</taxon>
        <taxon>Metazoa</taxon>
        <taxon>Spiralia</taxon>
        <taxon>Lophotrochozoa</taxon>
        <taxon>Platyhelminthes</taxon>
        <taxon>Trematoda</taxon>
        <taxon>Digenea</taxon>
        <taxon>Strigeidida</taxon>
        <taxon>Schistosomatoidea</taxon>
        <taxon>Schistosomatidae</taxon>
        <taxon>Schistosoma</taxon>
    </lineage>
</organism>
<dbReference type="EMBL" id="UZAL01027719">
    <property type="protein sequence ID" value="VDP34978.1"/>
    <property type="molecule type" value="Genomic_DNA"/>
</dbReference>
<reference evidence="1 2" key="1">
    <citation type="submission" date="2018-11" db="EMBL/GenBank/DDBJ databases">
        <authorList>
            <consortium name="Pathogen Informatics"/>
        </authorList>
    </citation>
    <scope>NUCLEOTIDE SEQUENCE [LARGE SCALE GENOMIC DNA]</scope>
    <source>
        <strain>Denwood</strain>
        <strain evidence="2">Zambia</strain>
    </source>
</reference>
<name>A0A183NX05_9TREM</name>
<evidence type="ECO:0000313" key="1">
    <source>
        <dbReference type="EMBL" id="VDP34978.1"/>
    </source>
</evidence>
<accession>A0A183NX05</accession>
<dbReference type="InterPro" id="IPR052579">
    <property type="entry name" value="Zinc_finger_SWIM"/>
</dbReference>
<dbReference type="Proteomes" id="UP000269396">
    <property type="component" value="Unassembled WGS sequence"/>
</dbReference>
<dbReference type="PANTHER" id="PTHR31569">
    <property type="entry name" value="SWIM-TYPE DOMAIN-CONTAINING PROTEIN"/>
    <property type="match status" value="1"/>
</dbReference>
<dbReference type="STRING" id="31246.A0A183NX05"/>
<dbReference type="InterPro" id="IPR048324">
    <property type="entry name" value="ZSWIM1-3_RNaseH-like"/>
</dbReference>
<keyword evidence="2" id="KW-1185">Reference proteome</keyword>
<dbReference type="AlphaFoldDB" id="A0A183NX05"/>
<proteinExistence type="predicted"/>
<dbReference type="Pfam" id="PF21056">
    <property type="entry name" value="ZSWIM1-3_RNaseH-like"/>
    <property type="match status" value="1"/>
</dbReference>